<dbReference type="EnsemblPlants" id="KEH30424">
    <property type="protein sequence ID" value="KEH30424"/>
    <property type="gene ID" value="MTR_4g069480"/>
</dbReference>
<name>A0A072UL14_MEDTR</name>
<dbReference type="AlphaFoldDB" id="A0A072UL14"/>
<dbReference type="Proteomes" id="UP000002051">
    <property type="component" value="Chromosome 4"/>
</dbReference>
<reference evidence="1 3" key="1">
    <citation type="journal article" date="2011" name="Nature">
        <title>The Medicago genome provides insight into the evolution of rhizobial symbioses.</title>
        <authorList>
            <person name="Young N.D."/>
            <person name="Debelle F."/>
            <person name="Oldroyd G.E."/>
            <person name="Geurts R."/>
            <person name="Cannon S.B."/>
            <person name="Udvardi M.K."/>
            <person name="Benedito V.A."/>
            <person name="Mayer K.F."/>
            <person name="Gouzy J."/>
            <person name="Schoof H."/>
            <person name="Van de Peer Y."/>
            <person name="Proost S."/>
            <person name="Cook D.R."/>
            <person name="Meyers B.C."/>
            <person name="Spannagl M."/>
            <person name="Cheung F."/>
            <person name="De Mita S."/>
            <person name="Krishnakumar V."/>
            <person name="Gundlach H."/>
            <person name="Zhou S."/>
            <person name="Mudge J."/>
            <person name="Bharti A.K."/>
            <person name="Murray J.D."/>
            <person name="Naoumkina M.A."/>
            <person name="Rosen B."/>
            <person name="Silverstein K.A."/>
            <person name="Tang H."/>
            <person name="Rombauts S."/>
            <person name="Zhao P.X."/>
            <person name="Zhou P."/>
            <person name="Barbe V."/>
            <person name="Bardou P."/>
            <person name="Bechner M."/>
            <person name="Bellec A."/>
            <person name="Berger A."/>
            <person name="Berges H."/>
            <person name="Bidwell S."/>
            <person name="Bisseling T."/>
            <person name="Choisne N."/>
            <person name="Couloux A."/>
            <person name="Denny R."/>
            <person name="Deshpande S."/>
            <person name="Dai X."/>
            <person name="Doyle J.J."/>
            <person name="Dudez A.M."/>
            <person name="Farmer A.D."/>
            <person name="Fouteau S."/>
            <person name="Franken C."/>
            <person name="Gibelin C."/>
            <person name="Gish J."/>
            <person name="Goldstein S."/>
            <person name="Gonzalez A.J."/>
            <person name="Green P.J."/>
            <person name="Hallab A."/>
            <person name="Hartog M."/>
            <person name="Hua A."/>
            <person name="Humphray S.J."/>
            <person name="Jeong D.H."/>
            <person name="Jing Y."/>
            <person name="Jocker A."/>
            <person name="Kenton S.M."/>
            <person name="Kim D.J."/>
            <person name="Klee K."/>
            <person name="Lai H."/>
            <person name="Lang C."/>
            <person name="Lin S."/>
            <person name="Macmil S.L."/>
            <person name="Magdelenat G."/>
            <person name="Matthews L."/>
            <person name="McCorrison J."/>
            <person name="Monaghan E.L."/>
            <person name="Mun J.H."/>
            <person name="Najar F.Z."/>
            <person name="Nicholson C."/>
            <person name="Noirot C."/>
            <person name="O'Bleness M."/>
            <person name="Paule C.R."/>
            <person name="Poulain J."/>
            <person name="Prion F."/>
            <person name="Qin B."/>
            <person name="Qu C."/>
            <person name="Retzel E.F."/>
            <person name="Riddle C."/>
            <person name="Sallet E."/>
            <person name="Samain S."/>
            <person name="Samson N."/>
            <person name="Sanders I."/>
            <person name="Saurat O."/>
            <person name="Scarpelli C."/>
            <person name="Schiex T."/>
            <person name="Segurens B."/>
            <person name="Severin A.J."/>
            <person name="Sherrier D.J."/>
            <person name="Shi R."/>
            <person name="Sims S."/>
            <person name="Singer S.R."/>
            <person name="Sinharoy S."/>
            <person name="Sterck L."/>
            <person name="Viollet A."/>
            <person name="Wang B.B."/>
            <person name="Wang K."/>
            <person name="Wang M."/>
            <person name="Wang X."/>
            <person name="Warfsmann J."/>
            <person name="Weissenbach J."/>
            <person name="White D.D."/>
            <person name="White J.D."/>
            <person name="Wiley G.B."/>
            <person name="Wincker P."/>
            <person name="Xing Y."/>
            <person name="Yang L."/>
            <person name="Yao Z."/>
            <person name="Ying F."/>
            <person name="Zhai J."/>
            <person name="Zhou L."/>
            <person name="Zuber A."/>
            <person name="Denarie J."/>
            <person name="Dixon R.A."/>
            <person name="May G.D."/>
            <person name="Schwartz D.C."/>
            <person name="Rogers J."/>
            <person name="Quetier F."/>
            <person name="Town C.D."/>
            <person name="Roe B.A."/>
        </authorList>
    </citation>
    <scope>NUCLEOTIDE SEQUENCE [LARGE SCALE GENOMIC DNA]</scope>
    <source>
        <strain evidence="1">A17</strain>
        <strain evidence="2 3">cv. Jemalong A17</strain>
    </source>
</reference>
<organism evidence="1 3">
    <name type="scientific">Medicago truncatula</name>
    <name type="common">Barrel medic</name>
    <name type="synonym">Medicago tribuloides</name>
    <dbReference type="NCBI Taxonomy" id="3880"/>
    <lineage>
        <taxon>Eukaryota</taxon>
        <taxon>Viridiplantae</taxon>
        <taxon>Streptophyta</taxon>
        <taxon>Embryophyta</taxon>
        <taxon>Tracheophyta</taxon>
        <taxon>Spermatophyta</taxon>
        <taxon>Magnoliopsida</taxon>
        <taxon>eudicotyledons</taxon>
        <taxon>Gunneridae</taxon>
        <taxon>Pentapetalae</taxon>
        <taxon>rosids</taxon>
        <taxon>fabids</taxon>
        <taxon>Fabales</taxon>
        <taxon>Fabaceae</taxon>
        <taxon>Papilionoideae</taxon>
        <taxon>50 kb inversion clade</taxon>
        <taxon>NPAAA clade</taxon>
        <taxon>Hologalegina</taxon>
        <taxon>IRL clade</taxon>
        <taxon>Trifolieae</taxon>
        <taxon>Medicago</taxon>
    </lineage>
</organism>
<dbReference type="EMBL" id="CM001220">
    <property type="protein sequence ID" value="KEH30424.1"/>
    <property type="molecule type" value="Genomic_DNA"/>
</dbReference>
<reference evidence="1 3" key="2">
    <citation type="journal article" date="2014" name="BMC Genomics">
        <title>An improved genome release (version Mt4.0) for the model legume Medicago truncatula.</title>
        <authorList>
            <person name="Tang H."/>
            <person name="Krishnakumar V."/>
            <person name="Bidwell S."/>
            <person name="Rosen B."/>
            <person name="Chan A."/>
            <person name="Zhou S."/>
            <person name="Gentzbittel L."/>
            <person name="Childs K.L."/>
            <person name="Yandell M."/>
            <person name="Gundlach H."/>
            <person name="Mayer K.F."/>
            <person name="Schwartz D.C."/>
            <person name="Town C.D."/>
        </authorList>
    </citation>
    <scope>GENOME REANNOTATION</scope>
    <source>
        <strain evidence="1">A17</strain>
        <strain evidence="2 3">cv. Jemalong A17</strain>
    </source>
</reference>
<evidence type="ECO:0000313" key="2">
    <source>
        <dbReference type="EnsemblPlants" id="KEH30424"/>
    </source>
</evidence>
<reference evidence="2" key="3">
    <citation type="submission" date="2015-04" db="UniProtKB">
        <authorList>
            <consortium name="EnsemblPlants"/>
        </authorList>
    </citation>
    <scope>IDENTIFICATION</scope>
    <source>
        <strain evidence="2">cv. Jemalong A17</strain>
    </source>
</reference>
<protein>
    <submittedName>
        <fullName evidence="1 2">Uncharacterized protein</fullName>
    </submittedName>
</protein>
<evidence type="ECO:0000313" key="3">
    <source>
        <dbReference type="Proteomes" id="UP000002051"/>
    </source>
</evidence>
<keyword evidence="3" id="KW-1185">Reference proteome</keyword>
<evidence type="ECO:0000313" key="1">
    <source>
        <dbReference type="EMBL" id="KEH30424.1"/>
    </source>
</evidence>
<sequence>MRSPATVRNDPAGVRGAGCVPGSVFQKMGWRRKDKAAATMVVVRVEIERMKEKAVESRGWSGGRRLWRRDGRCGGGENVCCRH</sequence>
<accession>A0A072UL14</accession>
<dbReference type="HOGENOM" id="CLU_2546065_0_0_1"/>
<proteinExistence type="predicted"/>
<gene>
    <name evidence="1" type="ordered locus">MTR_4g069480</name>
</gene>